<evidence type="ECO:0000313" key="11">
    <source>
        <dbReference type="Proteomes" id="UP000663855"/>
    </source>
</evidence>
<dbReference type="PRINTS" id="PR00627">
    <property type="entry name" value="GTPRANTC4"/>
</dbReference>
<dbReference type="InterPro" id="IPR005225">
    <property type="entry name" value="Small_GTP-bd"/>
</dbReference>
<comment type="caution">
    <text evidence="9">The sequence shown here is derived from an EMBL/GenBank/DDBJ whole genome shotgun (WGS) entry which is preliminary data.</text>
</comment>
<evidence type="ECO:0000256" key="2">
    <source>
        <dbReference type="ARBA" id="ARBA00008028"/>
    </source>
</evidence>
<dbReference type="GO" id="GO:0005737">
    <property type="term" value="C:cytoplasm"/>
    <property type="evidence" value="ECO:0007669"/>
    <property type="project" value="TreeGrafter"/>
</dbReference>
<dbReference type="EMBL" id="CAJNOV010003902">
    <property type="protein sequence ID" value="CAF1157061.1"/>
    <property type="molecule type" value="Genomic_DNA"/>
</dbReference>
<dbReference type="SUPFAM" id="SSF52540">
    <property type="entry name" value="P-loop containing nucleoside triphosphate hydrolases"/>
    <property type="match status" value="1"/>
</dbReference>
<dbReference type="GO" id="GO:0005525">
    <property type="term" value="F:GTP binding"/>
    <property type="evidence" value="ECO:0007669"/>
    <property type="project" value="UniProtKB-KW"/>
</dbReference>
<gene>
    <name evidence="10" type="ORF">BYL167_LOCUS42883</name>
    <name evidence="9" type="ORF">CJN711_LOCUS9823</name>
</gene>
<dbReference type="GO" id="GO:0006606">
    <property type="term" value="P:protein import into nucleus"/>
    <property type="evidence" value="ECO:0007669"/>
    <property type="project" value="TreeGrafter"/>
</dbReference>
<evidence type="ECO:0000313" key="10">
    <source>
        <dbReference type="EMBL" id="CAF4668717.1"/>
    </source>
</evidence>
<evidence type="ECO:0000256" key="1">
    <source>
        <dbReference type="ARBA" id="ARBA00004123"/>
    </source>
</evidence>
<evidence type="ECO:0000313" key="9">
    <source>
        <dbReference type="EMBL" id="CAF1157061.1"/>
    </source>
</evidence>
<keyword evidence="4 8" id="KW-0547">Nucleotide-binding</keyword>
<comment type="similarity">
    <text evidence="2 8">Belongs to the small GTPase superfamily. Ran family.</text>
</comment>
<evidence type="ECO:0000256" key="3">
    <source>
        <dbReference type="ARBA" id="ARBA00022448"/>
    </source>
</evidence>
<dbReference type="CDD" id="cd00877">
    <property type="entry name" value="Ran"/>
    <property type="match status" value="1"/>
</dbReference>
<dbReference type="SMART" id="SM00175">
    <property type="entry name" value="RAB"/>
    <property type="match status" value="1"/>
</dbReference>
<dbReference type="GO" id="GO:0003924">
    <property type="term" value="F:GTPase activity"/>
    <property type="evidence" value="ECO:0007669"/>
    <property type="project" value="InterPro"/>
</dbReference>
<name>A0A814TB14_9BILA</name>
<comment type="function">
    <text evidence="8">GTP-binding protein involved in nucleocytoplasmic transport. Required for the import of protein into the nucleus and also for RNA export. Involved in chromatin condensation and control of cell cycle.</text>
</comment>
<dbReference type="FunFam" id="3.40.50.300:FF:000369">
    <property type="entry name" value="GTP-binding nuclear protein"/>
    <property type="match status" value="1"/>
</dbReference>
<evidence type="ECO:0000256" key="4">
    <source>
        <dbReference type="ARBA" id="ARBA00022741"/>
    </source>
</evidence>
<dbReference type="Pfam" id="PF00071">
    <property type="entry name" value="Ras"/>
    <property type="match status" value="1"/>
</dbReference>
<evidence type="ECO:0000256" key="7">
    <source>
        <dbReference type="ARBA" id="ARBA00023242"/>
    </source>
</evidence>
<evidence type="ECO:0000256" key="5">
    <source>
        <dbReference type="ARBA" id="ARBA00022927"/>
    </source>
</evidence>
<reference evidence="9" key="1">
    <citation type="submission" date="2021-02" db="EMBL/GenBank/DDBJ databases">
        <authorList>
            <person name="Nowell W R."/>
        </authorList>
    </citation>
    <scope>NUCLEOTIDE SEQUENCE</scope>
</reference>
<organism evidence="9 11">
    <name type="scientific">Rotaria magnacalcarata</name>
    <dbReference type="NCBI Taxonomy" id="392030"/>
    <lineage>
        <taxon>Eukaryota</taxon>
        <taxon>Metazoa</taxon>
        <taxon>Spiralia</taxon>
        <taxon>Gnathifera</taxon>
        <taxon>Rotifera</taxon>
        <taxon>Eurotatoria</taxon>
        <taxon>Bdelloidea</taxon>
        <taxon>Philodinida</taxon>
        <taxon>Philodinidae</taxon>
        <taxon>Rotaria</taxon>
    </lineage>
</organism>
<dbReference type="PANTHER" id="PTHR24071">
    <property type="entry name" value="RAN GTPASE"/>
    <property type="match status" value="1"/>
</dbReference>
<dbReference type="Proteomes" id="UP000681967">
    <property type="component" value="Unassembled WGS sequence"/>
</dbReference>
<dbReference type="NCBIfam" id="TIGR00231">
    <property type="entry name" value="small_GTP"/>
    <property type="match status" value="1"/>
</dbReference>
<dbReference type="Gene3D" id="3.40.50.300">
    <property type="entry name" value="P-loop containing nucleotide triphosphate hydrolases"/>
    <property type="match status" value="1"/>
</dbReference>
<evidence type="ECO:0000256" key="8">
    <source>
        <dbReference type="RuleBase" id="RU363057"/>
    </source>
</evidence>
<keyword evidence="6 8" id="KW-0342">GTP-binding</keyword>
<accession>A0A814TB14</accession>
<dbReference type="EMBL" id="CAJOBH010112487">
    <property type="protein sequence ID" value="CAF4668717.1"/>
    <property type="molecule type" value="Genomic_DNA"/>
</dbReference>
<dbReference type="InterPro" id="IPR001806">
    <property type="entry name" value="Small_GTPase"/>
</dbReference>
<comment type="subcellular location">
    <subcellularLocation>
        <location evidence="1 8">Nucleus</location>
    </subcellularLocation>
</comment>
<sequence length="219" mass="25419">MAINQNNVLEFKLILIGDFGVGKTTFVKRYLTYDIENECLYRKSSPAYQLKFYTNSGEIIFNVSDTLGQERLRGIRDSYYIGGQCAIIMFDLTSRVTYRNVPMWYADLARVCDNIPIVLCGNKADLKDRKLKAKSMIFHRKKNIQYYEISALSNYNLEKPFLWLAKKLTENDTLLFTSPVILRSPERDMDPELIQKYENELLQAASCSLLDDDDDDDEI</sequence>
<dbReference type="SMART" id="SM00173">
    <property type="entry name" value="RAS"/>
    <property type="match status" value="1"/>
</dbReference>
<dbReference type="PROSITE" id="PS51419">
    <property type="entry name" value="RAB"/>
    <property type="match status" value="1"/>
</dbReference>
<dbReference type="SMART" id="SM00174">
    <property type="entry name" value="RHO"/>
    <property type="match status" value="1"/>
</dbReference>
<dbReference type="AlphaFoldDB" id="A0A814TB14"/>
<dbReference type="GO" id="GO:0005634">
    <property type="term" value="C:nucleus"/>
    <property type="evidence" value="ECO:0007669"/>
    <property type="project" value="UniProtKB-SubCell"/>
</dbReference>
<dbReference type="InterPro" id="IPR027417">
    <property type="entry name" value="P-loop_NTPase"/>
</dbReference>
<keyword evidence="5 8" id="KW-0653">Protein transport</keyword>
<dbReference type="PANTHER" id="PTHR24071:SF0">
    <property type="entry name" value="GTP-BINDING NUCLEAR PROTEIN RAN"/>
    <property type="match status" value="1"/>
</dbReference>
<proteinExistence type="inferred from homology"/>
<dbReference type="InterPro" id="IPR002041">
    <property type="entry name" value="Ran_GTPase"/>
</dbReference>
<dbReference type="PROSITE" id="PS51418">
    <property type="entry name" value="RAN"/>
    <property type="match status" value="1"/>
</dbReference>
<dbReference type="GO" id="GO:0000054">
    <property type="term" value="P:ribosomal subunit export from nucleus"/>
    <property type="evidence" value="ECO:0007669"/>
    <property type="project" value="TreeGrafter"/>
</dbReference>
<evidence type="ECO:0000256" key="6">
    <source>
        <dbReference type="ARBA" id="ARBA00023134"/>
    </source>
</evidence>
<keyword evidence="7 8" id="KW-0539">Nucleus</keyword>
<keyword evidence="3 8" id="KW-0813">Transport</keyword>
<dbReference type="Proteomes" id="UP000663855">
    <property type="component" value="Unassembled WGS sequence"/>
</dbReference>
<protein>
    <recommendedName>
        <fullName evidence="8">GTP-binding nuclear protein</fullName>
    </recommendedName>
</protein>
<dbReference type="SMART" id="SM00176">
    <property type="entry name" value="RAN"/>
    <property type="match status" value="1"/>
</dbReference>